<accession>A0A6G0YCI8</accession>
<dbReference type="OrthoDB" id="6625701at2759"/>
<evidence type="ECO:0000313" key="1">
    <source>
        <dbReference type="EMBL" id="KAF0753162.1"/>
    </source>
</evidence>
<evidence type="ECO:0000313" key="2">
    <source>
        <dbReference type="Proteomes" id="UP000478052"/>
    </source>
</evidence>
<dbReference type="Gene3D" id="3.30.420.10">
    <property type="entry name" value="Ribonuclease H-like superfamily/Ribonuclease H"/>
    <property type="match status" value="1"/>
</dbReference>
<organism evidence="1 2">
    <name type="scientific">Aphis craccivora</name>
    <name type="common">Cowpea aphid</name>
    <dbReference type="NCBI Taxonomy" id="307492"/>
    <lineage>
        <taxon>Eukaryota</taxon>
        <taxon>Metazoa</taxon>
        <taxon>Ecdysozoa</taxon>
        <taxon>Arthropoda</taxon>
        <taxon>Hexapoda</taxon>
        <taxon>Insecta</taxon>
        <taxon>Pterygota</taxon>
        <taxon>Neoptera</taxon>
        <taxon>Paraneoptera</taxon>
        <taxon>Hemiptera</taxon>
        <taxon>Sternorrhyncha</taxon>
        <taxon>Aphidomorpha</taxon>
        <taxon>Aphidoidea</taxon>
        <taxon>Aphididae</taxon>
        <taxon>Aphidini</taxon>
        <taxon>Aphis</taxon>
        <taxon>Aphis</taxon>
    </lineage>
</organism>
<dbReference type="InterPro" id="IPR036397">
    <property type="entry name" value="RNaseH_sf"/>
</dbReference>
<protein>
    <submittedName>
        <fullName evidence="1">Protein GVQW3-like</fullName>
    </submittedName>
</protein>
<proteinExistence type="predicted"/>
<reference evidence="1 2" key="1">
    <citation type="submission" date="2019-08" db="EMBL/GenBank/DDBJ databases">
        <title>Whole genome of Aphis craccivora.</title>
        <authorList>
            <person name="Voronova N.V."/>
            <person name="Shulinski R.S."/>
            <person name="Bandarenka Y.V."/>
            <person name="Zhorov D.G."/>
            <person name="Warner D."/>
        </authorList>
    </citation>
    <scope>NUCLEOTIDE SEQUENCE [LARGE SCALE GENOMIC DNA]</scope>
    <source>
        <strain evidence="1">180601</strain>
        <tissue evidence="1">Whole Body</tissue>
    </source>
</reference>
<dbReference type="Proteomes" id="UP000478052">
    <property type="component" value="Unassembled WGS sequence"/>
</dbReference>
<comment type="caution">
    <text evidence="1">The sequence shown here is derived from an EMBL/GenBank/DDBJ whole genome shotgun (WGS) entry which is preliminary data.</text>
</comment>
<gene>
    <name evidence="1" type="ORF">FWK35_00012233</name>
</gene>
<dbReference type="GO" id="GO:0003676">
    <property type="term" value="F:nucleic acid binding"/>
    <property type="evidence" value="ECO:0007669"/>
    <property type="project" value="InterPro"/>
</dbReference>
<dbReference type="AlphaFoldDB" id="A0A6G0YCI8"/>
<dbReference type="EMBL" id="VUJU01004818">
    <property type="protein sequence ID" value="KAF0753162.1"/>
    <property type="molecule type" value="Genomic_DNA"/>
</dbReference>
<name>A0A6G0YCI8_APHCR</name>
<sequence length="76" mass="8856">MIIEVHYKFVLYGLTINWKVFAKNSKVGPGFFYHDNVPVHSMVLICKFLADKKIPAVLYPPYSPDLALWDFFFSLD</sequence>
<keyword evidence="2" id="KW-1185">Reference proteome</keyword>